<dbReference type="EMBL" id="SOAG01000033">
    <property type="protein sequence ID" value="TDS52094.1"/>
    <property type="molecule type" value="Genomic_DNA"/>
</dbReference>
<organism evidence="2 3">
    <name type="scientific">Myroides indicus</name>
    <dbReference type="NCBI Taxonomy" id="1323422"/>
    <lineage>
        <taxon>Bacteria</taxon>
        <taxon>Pseudomonadati</taxon>
        <taxon>Bacteroidota</taxon>
        <taxon>Flavobacteriia</taxon>
        <taxon>Flavobacteriales</taxon>
        <taxon>Flavobacteriaceae</taxon>
        <taxon>Myroides</taxon>
    </lineage>
</organism>
<sequence>MKKIIYFTLAVIAMGITAACSSDDNPNESVNPIIPPAKEIISKTESNLTFIIKNKEGRFTGDATNKVIVEIIDNIDSQNTVFNNTRMGITMHMTMANGHKMSHSAPITQLKPIQGTTNVFEGELMFTMAGTEPGVNYWVLEIETQTKGQTIKTKIDLMVYPRGESELKTLQKFQYNGNTYLIAMHEIEHIKVGDNSFLLSVYQSDNHGAEFPYAKDFTIEIDPRMPTMANHGVGKILPPLQYSSATEKYEGIITFNMTGYWYINLLVKNNANEIIAGQFVEADSQINSDFYFEVDF</sequence>
<protein>
    <recommendedName>
        <fullName evidence="4">YtkA-like protein</fullName>
    </recommendedName>
</protein>
<keyword evidence="1" id="KW-0732">Signal</keyword>
<name>A0A4R7EMZ2_9FLAO</name>
<feature type="chain" id="PRO_5020783343" description="YtkA-like protein" evidence="1">
    <location>
        <begin position="19"/>
        <end position="296"/>
    </location>
</feature>
<keyword evidence="3" id="KW-1185">Reference proteome</keyword>
<dbReference type="Proteomes" id="UP000295215">
    <property type="component" value="Unassembled WGS sequence"/>
</dbReference>
<gene>
    <name evidence="2" type="ORF">C8P70_13328</name>
</gene>
<reference evidence="2 3" key="1">
    <citation type="submission" date="2019-03" db="EMBL/GenBank/DDBJ databases">
        <title>Genomic Encyclopedia of Archaeal and Bacterial Type Strains, Phase II (KMG-II): from individual species to whole genera.</title>
        <authorList>
            <person name="Goeker M."/>
        </authorList>
    </citation>
    <scope>NUCLEOTIDE SEQUENCE [LARGE SCALE GENOMIC DNA]</scope>
    <source>
        <strain evidence="2 3">DSM 28213</strain>
    </source>
</reference>
<dbReference type="OrthoDB" id="1065544at2"/>
<dbReference type="RefSeq" id="WP_133713597.1">
    <property type="nucleotide sequence ID" value="NZ_SOAG01000033.1"/>
</dbReference>
<evidence type="ECO:0008006" key="4">
    <source>
        <dbReference type="Google" id="ProtNLM"/>
    </source>
</evidence>
<proteinExistence type="predicted"/>
<evidence type="ECO:0000313" key="3">
    <source>
        <dbReference type="Proteomes" id="UP000295215"/>
    </source>
</evidence>
<evidence type="ECO:0000256" key="1">
    <source>
        <dbReference type="SAM" id="SignalP"/>
    </source>
</evidence>
<dbReference type="AlphaFoldDB" id="A0A4R7EMZ2"/>
<accession>A0A4R7EMZ2</accession>
<dbReference type="PROSITE" id="PS51257">
    <property type="entry name" value="PROKAR_LIPOPROTEIN"/>
    <property type="match status" value="1"/>
</dbReference>
<feature type="signal peptide" evidence="1">
    <location>
        <begin position="1"/>
        <end position="18"/>
    </location>
</feature>
<evidence type="ECO:0000313" key="2">
    <source>
        <dbReference type="EMBL" id="TDS52094.1"/>
    </source>
</evidence>
<comment type="caution">
    <text evidence="2">The sequence shown here is derived from an EMBL/GenBank/DDBJ whole genome shotgun (WGS) entry which is preliminary data.</text>
</comment>